<reference evidence="3 4" key="1">
    <citation type="submission" date="2021-01" db="EMBL/GenBank/DDBJ databases">
        <title>Actinoplanes sp. nov. LDG1-06 isolated from lichen.</title>
        <authorList>
            <person name="Saeng-In P."/>
            <person name="Phongsopitanun W."/>
            <person name="Kanchanasin P."/>
            <person name="Yuki M."/>
            <person name="Kudo T."/>
            <person name="Ohkuma M."/>
            <person name="Tanasupawat S."/>
        </authorList>
    </citation>
    <scope>NUCLEOTIDE SEQUENCE [LARGE SCALE GENOMIC DNA]</scope>
    <source>
        <strain evidence="3 4">LDG1-06</strain>
    </source>
</reference>
<keyword evidence="2" id="KW-1133">Transmembrane helix</keyword>
<keyword evidence="2" id="KW-0472">Membrane</keyword>
<feature type="region of interest" description="Disordered" evidence="1">
    <location>
        <begin position="59"/>
        <end position="116"/>
    </location>
</feature>
<dbReference type="Proteomes" id="UP000632138">
    <property type="component" value="Unassembled WGS sequence"/>
</dbReference>
<feature type="transmembrane region" description="Helical" evidence="2">
    <location>
        <begin position="41"/>
        <end position="60"/>
    </location>
</feature>
<gene>
    <name evidence="3" type="ORF">JIG36_28390</name>
</gene>
<proteinExistence type="predicted"/>
<protein>
    <submittedName>
        <fullName evidence="3">Uncharacterized protein</fullName>
    </submittedName>
</protein>
<evidence type="ECO:0000256" key="1">
    <source>
        <dbReference type="SAM" id="MobiDB-lite"/>
    </source>
</evidence>
<keyword evidence="4" id="KW-1185">Reference proteome</keyword>
<feature type="region of interest" description="Disordered" evidence="1">
    <location>
        <begin position="27"/>
        <end position="46"/>
    </location>
</feature>
<dbReference type="EMBL" id="JAENHP010000010">
    <property type="protein sequence ID" value="MBM2619479.1"/>
    <property type="molecule type" value="Genomic_DNA"/>
</dbReference>
<name>A0ABS2AI12_9ACTN</name>
<evidence type="ECO:0000313" key="3">
    <source>
        <dbReference type="EMBL" id="MBM2619479.1"/>
    </source>
</evidence>
<dbReference type="RefSeq" id="WP_203379464.1">
    <property type="nucleotide sequence ID" value="NZ_JAENHP010000010.1"/>
</dbReference>
<organism evidence="3 4">
    <name type="scientific">Paractinoplanes ovalisporus</name>
    <dbReference type="NCBI Taxonomy" id="2810368"/>
    <lineage>
        <taxon>Bacteria</taxon>
        <taxon>Bacillati</taxon>
        <taxon>Actinomycetota</taxon>
        <taxon>Actinomycetes</taxon>
        <taxon>Micromonosporales</taxon>
        <taxon>Micromonosporaceae</taxon>
        <taxon>Paractinoplanes</taxon>
    </lineage>
</organism>
<keyword evidence="2" id="KW-0812">Transmembrane</keyword>
<sequence length="194" mass="20899">MTDDLGRLRQAMTDLAEHGGHADMYERTLRRSRRTQQRTRLATAGATAAAVVTIGGAIAYSSPDRPAPPVIPPATQTPAPSPSPSSAAPSETPTSSPPRSSAPTSHRPQYPDCPSAKTLEELTDLPEDWHFIPSSVSCWHNWATAAPKGPTPGDGIYLFHYRSGTGWRYHSQGSSFRCQDLGITTGNPPFCEMD</sequence>
<comment type="caution">
    <text evidence="3">The sequence shown here is derived from an EMBL/GenBank/DDBJ whole genome shotgun (WGS) entry which is preliminary data.</text>
</comment>
<feature type="compositionally biased region" description="Low complexity" evidence="1">
    <location>
        <begin position="73"/>
        <end position="105"/>
    </location>
</feature>
<evidence type="ECO:0000313" key="4">
    <source>
        <dbReference type="Proteomes" id="UP000632138"/>
    </source>
</evidence>
<evidence type="ECO:0000256" key="2">
    <source>
        <dbReference type="SAM" id="Phobius"/>
    </source>
</evidence>
<accession>A0ABS2AI12</accession>